<dbReference type="Proteomes" id="UP000621560">
    <property type="component" value="Unassembled WGS sequence"/>
</dbReference>
<dbReference type="EC" id="1.3.3.15" evidence="5 11"/>
<evidence type="ECO:0000313" key="14">
    <source>
        <dbReference type="Proteomes" id="UP000621560"/>
    </source>
</evidence>
<dbReference type="Pfam" id="PF01593">
    <property type="entry name" value="Amino_oxidase"/>
    <property type="match status" value="1"/>
</dbReference>
<dbReference type="InterPro" id="IPR036188">
    <property type="entry name" value="FAD/NAD-bd_sf"/>
</dbReference>
<evidence type="ECO:0000256" key="6">
    <source>
        <dbReference type="ARBA" id="ARBA00019046"/>
    </source>
</evidence>
<protein>
    <recommendedName>
        <fullName evidence="6 11">Coproporphyrinogen III oxidase</fullName>
        <ecNumber evidence="5 11">1.3.3.15</ecNumber>
    </recommendedName>
</protein>
<comment type="subcellular location">
    <subcellularLocation>
        <location evidence="11">Cytoplasm</location>
    </subcellularLocation>
</comment>
<evidence type="ECO:0000256" key="5">
    <source>
        <dbReference type="ARBA" id="ARBA00012402"/>
    </source>
</evidence>
<name>A0A927BTJ3_9BACL</name>
<gene>
    <name evidence="13" type="primary">hemG</name>
    <name evidence="13" type="ORF">IDH44_12525</name>
</gene>
<dbReference type="AlphaFoldDB" id="A0A927BTJ3"/>
<evidence type="ECO:0000256" key="7">
    <source>
        <dbReference type="ARBA" id="ARBA00022630"/>
    </source>
</evidence>
<dbReference type="Gene3D" id="1.10.3110.10">
    <property type="entry name" value="protoporphyrinogen ix oxidase, domain 3"/>
    <property type="match status" value="1"/>
</dbReference>
<dbReference type="RefSeq" id="WP_190918114.1">
    <property type="nucleotide sequence ID" value="NZ_JACXIZ010000020.1"/>
</dbReference>
<evidence type="ECO:0000256" key="4">
    <source>
        <dbReference type="ARBA" id="ARBA00008310"/>
    </source>
</evidence>
<organism evidence="13 14">
    <name type="scientific">Paenibacillus sabuli</name>
    <dbReference type="NCBI Taxonomy" id="2772509"/>
    <lineage>
        <taxon>Bacteria</taxon>
        <taxon>Bacillati</taxon>
        <taxon>Bacillota</taxon>
        <taxon>Bacilli</taxon>
        <taxon>Bacillales</taxon>
        <taxon>Paenibacillaceae</taxon>
        <taxon>Paenibacillus</taxon>
    </lineage>
</organism>
<reference evidence="13" key="1">
    <citation type="submission" date="2020-09" db="EMBL/GenBank/DDBJ databases">
        <title>A novel bacterium of genus Paenibacillus, isolated from South China Sea.</title>
        <authorList>
            <person name="Huang H."/>
            <person name="Mo K."/>
            <person name="Hu Y."/>
        </authorList>
    </citation>
    <scope>NUCLEOTIDE SEQUENCE</scope>
    <source>
        <strain evidence="13">IB182496</strain>
    </source>
</reference>
<dbReference type="Gene3D" id="3.50.50.60">
    <property type="entry name" value="FAD/NAD(P)-binding domain"/>
    <property type="match status" value="1"/>
</dbReference>
<dbReference type="GO" id="GO:0004729">
    <property type="term" value="F:oxygen-dependent protoporphyrinogen oxidase activity"/>
    <property type="evidence" value="ECO:0007669"/>
    <property type="project" value="UniProtKB-UniRule"/>
</dbReference>
<dbReference type="Gene3D" id="3.90.660.20">
    <property type="entry name" value="Protoporphyrinogen oxidase, mitochondrial, domain 2"/>
    <property type="match status" value="1"/>
</dbReference>
<keyword evidence="14" id="KW-1185">Reference proteome</keyword>
<comment type="function">
    <text evidence="11">Involved in coproporphyrin-dependent heme b biosynthesis. Catalyzes the oxidation of coproporphyrinogen III to coproporphyrin III.</text>
</comment>
<proteinExistence type="inferred from homology"/>
<dbReference type="SUPFAM" id="SSF51905">
    <property type="entry name" value="FAD/NAD(P)-binding domain"/>
    <property type="match status" value="1"/>
</dbReference>
<keyword evidence="11" id="KW-0963">Cytoplasm</keyword>
<evidence type="ECO:0000256" key="2">
    <source>
        <dbReference type="ARBA" id="ARBA00001974"/>
    </source>
</evidence>
<evidence type="ECO:0000256" key="9">
    <source>
        <dbReference type="ARBA" id="ARBA00023002"/>
    </source>
</evidence>
<keyword evidence="7 11" id="KW-0285">Flavoprotein</keyword>
<evidence type="ECO:0000313" key="13">
    <source>
        <dbReference type="EMBL" id="MBD2846022.1"/>
    </source>
</evidence>
<evidence type="ECO:0000256" key="8">
    <source>
        <dbReference type="ARBA" id="ARBA00022827"/>
    </source>
</evidence>
<dbReference type="InterPro" id="IPR004572">
    <property type="entry name" value="Protoporphyrinogen_oxidase"/>
</dbReference>
<comment type="catalytic activity">
    <reaction evidence="1">
        <text>coproporphyrinogen III + 3 O2 = coproporphyrin III + 3 H2O2</text>
        <dbReference type="Rhea" id="RHEA:43436"/>
        <dbReference type="ChEBI" id="CHEBI:15379"/>
        <dbReference type="ChEBI" id="CHEBI:16240"/>
        <dbReference type="ChEBI" id="CHEBI:57309"/>
        <dbReference type="ChEBI" id="CHEBI:131725"/>
        <dbReference type="EC" id="1.3.3.15"/>
    </reaction>
    <physiologicalReaction direction="left-to-right" evidence="1">
        <dbReference type="Rhea" id="RHEA:43437"/>
    </physiologicalReaction>
</comment>
<dbReference type="InterPro" id="IPR002937">
    <property type="entry name" value="Amino_oxidase"/>
</dbReference>
<dbReference type="InterPro" id="IPR050464">
    <property type="entry name" value="Zeta_carotene_desat/Oxidored"/>
</dbReference>
<feature type="domain" description="Amine oxidase" evidence="12">
    <location>
        <begin position="18"/>
        <end position="474"/>
    </location>
</feature>
<evidence type="ECO:0000259" key="12">
    <source>
        <dbReference type="Pfam" id="PF01593"/>
    </source>
</evidence>
<dbReference type="PANTHER" id="PTHR42923">
    <property type="entry name" value="PROTOPORPHYRINOGEN OXIDASE"/>
    <property type="match status" value="1"/>
</dbReference>
<dbReference type="EMBL" id="JACXIZ010000020">
    <property type="protein sequence ID" value="MBD2846022.1"/>
    <property type="molecule type" value="Genomic_DNA"/>
</dbReference>
<keyword evidence="9 11" id="KW-0560">Oxidoreductase</keyword>
<sequence>MTGAARRPWRLAVVGGGLTGLSAAYYAQRMAQEQGRGVEITLIEASERLGGRIETLRRDGFVIEKGPDSFLARKQPMLDLAEELGLTSELVRTNPEARKTYIYNRGRLHAMPAGLVLGVPTDLEAFGRSELLTEAGKARVLQDLELPPQPGDTDESVGDFLERRIGAEAMERIAEPLLAGIYAGDLRGLGLRATFPQFRDAELRHGSLIRGMQASRKVSPPQPTLPDALKGSLFLTYRRGLSSLVEALEAAMPRLSRRLACRVEAIRRSTASAYELELQGGERLEADAVVLTAPAPAAAALLRPLTDTAALDAVRYVSVANVVLAFDRTRALRDAFDGSGFLVPRTEGRTITACTWTSAKWLHSSPPDKALLRCYVGRAGDEAPVELDDDELVARVRSDMREIMGIDADPLFAEITRLRRSMPQYPVGHVEQTAAMRARLAQELPGLWVTGAAFDGVGLADCIRQGKEAAAALLARLNGL</sequence>
<evidence type="ECO:0000256" key="1">
    <source>
        <dbReference type="ARBA" id="ARBA00001755"/>
    </source>
</evidence>
<evidence type="ECO:0000256" key="11">
    <source>
        <dbReference type="RuleBase" id="RU364052"/>
    </source>
</evidence>
<accession>A0A927BTJ3</accession>
<comment type="caution">
    <text evidence="13">The sequence shown here is derived from an EMBL/GenBank/DDBJ whole genome shotgun (WGS) entry which is preliminary data.</text>
</comment>
<dbReference type="GO" id="GO:0005737">
    <property type="term" value="C:cytoplasm"/>
    <property type="evidence" value="ECO:0007669"/>
    <property type="project" value="UniProtKB-SubCell"/>
</dbReference>
<evidence type="ECO:0000256" key="10">
    <source>
        <dbReference type="ARBA" id="ARBA00023133"/>
    </source>
</evidence>
<comment type="cofactor">
    <cofactor evidence="2 11">
        <name>FAD</name>
        <dbReference type="ChEBI" id="CHEBI:57692"/>
    </cofactor>
</comment>
<dbReference type="PANTHER" id="PTHR42923:SF3">
    <property type="entry name" value="PROTOPORPHYRINOGEN OXIDASE"/>
    <property type="match status" value="1"/>
</dbReference>
<dbReference type="SUPFAM" id="SSF54373">
    <property type="entry name" value="FAD-linked reductases, C-terminal domain"/>
    <property type="match status" value="1"/>
</dbReference>
<keyword evidence="10 11" id="KW-0350">Heme biosynthesis</keyword>
<dbReference type="GO" id="GO:0006783">
    <property type="term" value="P:heme biosynthetic process"/>
    <property type="evidence" value="ECO:0007669"/>
    <property type="project" value="UniProtKB-UniRule"/>
</dbReference>
<keyword evidence="8 11" id="KW-0274">FAD</keyword>
<comment type="pathway">
    <text evidence="3 11">Porphyrin-containing compound metabolism; protoheme biosynthesis.</text>
</comment>
<dbReference type="NCBIfam" id="TIGR00562">
    <property type="entry name" value="proto_IX_ox"/>
    <property type="match status" value="1"/>
</dbReference>
<comment type="similarity">
    <text evidence="4 11">Belongs to the protoporphyrinogen/coproporphyrinogen oxidase family. Coproporphyrinogen III oxidase subfamily.</text>
</comment>
<evidence type="ECO:0000256" key="3">
    <source>
        <dbReference type="ARBA" id="ARBA00004744"/>
    </source>
</evidence>